<name>G7K2A4_MEDTR</name>
<dbReference type="EnsemblPlants" id="AES93638">
    <property type="protein sequence ID" value="AES93638"/>
    <property type="gene ID" value="MTR_5g005860"/>
</dbReference>
<dbReference type="PaxDb" id="3880-AES93638"/>
<sequence>MTKMETDQVNVINAKIGTEHEKLGFEFDTLRPIKYKQISHLLKTVRPLYIII</sequence>
<dbReference type="HOGENOM" id="CLU_3090264_0_0_1"/>
<evidence type="ECO:0000313" key="1">
    <source>
        <dbReference type="EMBL" id="AES93638.1"/>
    </source>
</evidence>
<organism evidence="1 3">
    <name type="scientific">Medicago truncatula</name>
    <name type="common">Barrel medic</name>
    <name type="synonym">Medicago tribuloides</name>
    <dbReference type="NCBI Taxonomy" id="3880"/>
    <lineage>
        <taxon>Eukaryota</taxon>
        <taxon>Viridiplantae</taxon>
        <taxon>Streptophyta</taxon>
        <taxon>Embryophyta</taxon>
        <taxon>Tracheophyta</taxon>
        <taxon>Spermatophyta</taxon>
        <taxon>Magnoliopsida</taxon>
        <taxon>eudicotyledons</taxon>
        <taxon>Gunneridae</taxon>
        <taxon>Pentapetalae</taxon>
        <taxon>rosids</taxon>
        <taxon>fabids</taxon>
        <taxon>Fabales</taxon>
        <taxon>Fabaceae</taxon>
        <taxon>Papilionoideae</taxon>
        <taxon>50 kb inversion clade</taxon>
        <taxon>NPAAA clade</taxon>
        <taxon>Hologalegina</taxon>
        <taxon>IRL clade</taxon>
        <taxon>Trifolieae</taxon>
        <taxon>Medicago</taxon>
    </lineage>
</organism>
<dbReference type="Proteomes" id="UP000002051">
    <property type="component" value="Chromosome 5"/>
</dbReference>
<dbReference type="AlphaFoldDB" id="G7K2A4"/>
<reference evidence="1 3" key="1">
    <citation type="journal article" date="2011" name="Nature">
        <title>The Medicago genome provides insight into the evolution of rhizobial symbioses.</title>
        <authorList>
            <person name="Young N.D."/>
            <person name="Debelle F."/>
            <person name="Oldroyd G.E."/>
            <person name="Geurts R."/>
            <person name="Cannon S.B."/>
            <person name="Udvardi M.K."/>
            <person name="Benedito V.A."/>
            <person name="Mayer K.F."/>
            <person name="Gouzy J."/>
            <person name="Schoof H."/>
            <person name="Van de Peer Y."/>
            <person name="Proost S."/>
            <person name="Cook D.R."/>
            <person name="Meyers B.C."/>
            <person name="Spannagl M."/>
            <person name="Cheung F."/>
            <person name="De Mita S."/>
            <person name="Krishnakumar V."/>
            <person name="Gundlach H."/>
            <person name="Zhou S."/>
            <person name="Mudge J."/>
            <person name="Bharti A.K."/>
            <person name="Murray J.D."/>
            <person name="Naoumkina M.A."/>
            <person name="Rosen B."/>
            <person name="Silverstein K.A."/>
            <person name="Tang H."/>
            <person name="Rombauts S."/>
            <person name="Zhao P.X."/>
            <person name="Zhou P."/>
            <person name="Barbe V."/>
            <person name="Bardou P."/>
            <person name="Bechner M."/>
            <person name="Bellec A."/>
            <person name="Berger A."/>
            <person name="Berges H."/>
            <person name="Bidwell S."/>
            <person name="Bisseling T."/>
            <person name="Choisne N."/>
            <person name="Couloux A."/>
            <person name="Denny R."/>
            <person name="Deshpande S."/>
            <person name="Dai X."/>
            <person name="Doyle J.J."/>
            <person name="Dudez A.M."/>
            <person name="Farmer A.D."/>
            <person name="Fouteau S."/>
            <person name="Franken C."/>
            <person name="Gibelin C."/>
            <person name="Gish J."/>
            <person name="Goldstein S."/>
            <person name="Gonzalez A.J."/>
            <person name="Green P.J."/>
            <person name="Hallab A."/>
            <person name="Hartog M."/>
            <person name="Hua A."/>
            <person name="Humphray S.J."/>
            <person name="Jeong D.H."/>
            <person name="Jing Y."/>
            <person name="Jocker A."/>
            <person name="Kenton S.M."/>
            <person name="Kim D.J."/>
            <person name="Klee K."/>
            <person name="Lai H."/>
            <person name="Lang C."/>
            <person name="Lin S."/>
            <person name="Macmil S.L."/>
            <person name="Magdelenat G."/>
            <person name="Matthews L."/>
            <person name="McCorrison J."/>
            <person name="Monaghan E.L."/>
            <person name="Mun J.H."/>
            <person name="Najar F.Z."/>
            <person name="Nicholson C."/>
            <person name="Noirot C."/>
            <person name="O'Bleness M."/>
            <person name="Paule C.R."/>
            <person name="Poulain J."/>
            <person name="Prion F."/>
            <person name="Qin B."/>
            <person name="Qu C."/>
            <person name="Retzel E.F."/>
            <person name="Riddle C."/>
            <person name="Sallet E."/>
            <person name="Samain S."/>
            <person name="Samson N."/>
            <person name="Sanders I."/>
            <person name="Saurat O."/>
            <person name="Scarpelli C."/>
            <person name="Schiex T."/>
            <person name="Segurens B."/>
            <person name="Severin A.J."/>
            <person name="Sherrier D.J."/>
            <person name="Shi R."/>
            <person name="Sims S."/>
            <person name="Singer S.R."/>
            <person name="Sinharoy S."/>
            <person name="Sterck L."/>
            <person name="Viollet A."/>
            <person name="Wang B.B."/>
            <person name="Wang K."/>
            <person name="Wang M."/>
            <person name="Wang X."/>
            <person name="Warfsmann J."/>
            <person name="Weissenbach J."/>
            <person name="White D.D."/>
            <person name="White J.D."/>
            <person name="Wiley G.B."/>
            <person name="Wincker P."/>
            <person name="Xing Y."/>
            <person name="Yang L."/>
            <person name="Yao Z."/>
            <person name="Ying F."/>
            <person name="Zhai J."/>
            <person name="Zhou L."/>
            <person name="Zuber A."/>
            <person name="Denarie J."/>
            <person name="Dixon R.A."/>
            <person name="May G.D."/>
            <person name="Schwartz D.C."/>
            <person name="Rogers J."/>
            <person name="Quetier F."/>
            <person name="Town C.D."/>
            <person name="Roe B.A."/>
        </authorList>
    </citation>
    <scope>NUCLEOTIDE SEQUENCE [LARGE SCALE GENOMIC DNA]</scope>
    <source>
        <strain evidence="1">A17</strain>
        <strain evidence="2 3">cv. Jemalong A17</strain>
    </source>
</reference>
<evidence type="ECO:0000313" key="3">
    <source>
        <dbReference type="Proteomes" id="UP000002051"/>
    </source>
</evidence>
<evidence type="ECO:0000313" key="2">
    <source>
        <dbReference type="EnsemblPlants" id="AES93638"/>
    </source>
</evidence>
<keyword evidence="3" id="KW-1185">Reference proteome</keyword>
<accession>G7K2A4</accession>
<gene>
    <name evidence="1" type="ordered locus">MTR_5g005860</name>
</gene>
<protein>
    <submittedName>
        <fullName evidence="1 2">Uncharacterized protein</fullName>
    </submittedName>
</protein>
<reference evidence="1 3" key="2">
    <citation type="journal article" date="2014" name="BMC Genomics">
        <title>An improved genome release (version Mt4.0) for the model legume Medicago truncatula.</title>
        <authorList>
            <person name="Tang H."/>
            <person name="Krishnakumar V."/>
            <person name="Bidwell S."/>
            <person name="Rosen B."/>
            <person name="Chan A."/>
            <person name="Zhou S."/>
            <person name="Gentzbittel L."/>
            <person name="Childs K.L."/>
            <person name="Yandell M."/>
            <person name="Gundlach H."/>
            <person name="Mayer K.F."/>
            <person name="Schwartz D.C."/>
            <person name="Town C.D."/>
        </authorList>
    </citation>
    <scope>GENOME REANNOTATION</scope>
    <source>
        <strain evidence="2 3">cv. Jemalong A17</strain>
    </source>
</reference>
<proteinExistence type="predicted"/>
<reference evidence="2" key="3">
    <citation type="submission" date="2015-04" db="UniProtKB">
        <authorList>
            <consortium name="EnsemblPlants"/>
        </authorList>
    </citation>
    <scope>IDENTIFICATION</scope>
    <source>
        <strain evidence="2">cv. Jemalong A17</strain>
    </source>
</reference>
<dbReference type="EMBL" id="CM001221">
    <property type="protein sequence ID" value="AES93638.1"/>
    <property type="molecule type" value="Genomic_DNA"/>
</dbReference>